<reference evidence="2 3" key="1">
    <citation type="submission" date="2019-09" db="EMBL/GenBank/DDBJ databases">
        <authorList>
            <person name="Brejova B."/>
        </authorList>
    </citation>
    <scope>NUCLEOTIDE SEQUENCE [LARGE SCALE GENOMIC DNA]</scope>
</reference>
<dbReference type="EMBL" id="CABVLU010000001">
    <property type="protein sequence ID" value="VVT46349.1"/>
    <property type="molecule type" value="Genomic_DNA"/>
</dbReference>
<dbReference type="OrthoDB" id="5556956at2759"/>
<feature type="compositionally biased region" description="Basic and acidic residues" evidence="1">
    <location>
        <begin position="403"/>
        <end position="415"/>
    </location>
</feature>
<evidence type="ECO:0000313" key="2">
    <source>
        <dbReference type="EMBL" id="VVT46349.1"/>
    </source>
</evidence>
<name>A0A5E8B4D3_9ASCO</name>
<protein>
    <submittedName>
        <fullName evidence="2">Uncharacterized protein</fullName>
    </submittedName>
</protein>
<dbReference type="PANTHER" id="PTHR28096:SF1">
    <property type="entry name" value="PROTEIN FAF1"/>
    <property type="match status" value="1"/>
</dbReference>
<dbReference type="RefSeq" id="XP_031851783.1">
    <property type="nucleotide sequence ID" value="XM_031995892.1"/>
</dbReference>
<proteinExistence type="predicted"/>
<dbReference type="InterPro" id="IPR053030">
    <property type="entry name" value="Ribosomal_biogenesis_FAF1-like"/>
</dbReference>
<dbReference type="Proteomes" id="UP000398389">
    <property type="component" value="Unassembled WGS sequence"/>
</dbReference>
<feature type="compositionally biased region" description="Basic and acidic residues" evidence="1">
    <location>
        <begin position="431"/>
        <end position="444"/>
    </location>
</feature>
<evidence type="ECO:0000313" key="3">
    <source>
        <dbReference type="Proteomes" id="UP000398389"/>
    </source>
</evidence>
<dbReference type="GO" id="GO:0000462">
    <property type="term" value="P:maturation of SSU-rRNA from tricistronic rRNA transcript (SSU-rRNA, 5.8S rRNA, LSU-rRNA)"/>
    <property type="evidence" value="ECO:0007669"/>
    <property type="project" value="TreeGrafter"/>
</dbReference>
<organism evidence="2 3">
    <name type="scientific">Magnusiomyces paraingens</name>
    <dbReference type="NCBI Taxonomy" id="2606893"/>
    <lineage>
        <taxon>Eukaryota</taxon>
        <taxon>Fungi</taxon>
        <taxon>Dikarya</taxon>
        <taxon>Ascomycota</taxon>
        <taxon>Saccharomycotina</taxon>
        <taxon>Dipodascomycetes</taxon>
        <taxon>Dipodascales</taxon>
        <taxon>Dipodascaceae</taxon>
        <taxon>Magnusiomyces</taxon>
    </lineage>
</organism>
<feature type="compositionally biased region" description="Acidic residues" evidence="1">
    <location>
        <begin position="86"/>
        <end position="114"/>
    </location>
</feature>
<evidence type="ECO:0000256" key="1">
    <source>
        <dbReference type="SAM" id="MobiDB-lite"/>
    </source>
</evidence>
<feature type="compositionally biased region" description="Basic and acidic residues" evidence="1">
    <location>
        <begin position="42"/>
        <end position="53"/>
    </location>
</feature>
<sequence length="444" mass="50235">MAPKNYSTLSDSGLSSALQLKQKLLAKQKLQRPSNSKTMASVREKLHQQEQRRREKRKASSVGLDKKSEKEKPKIKRRKQEKKELEEEYDEEDGEEKESEEDGDDSDANEDEVSVMDMMRRQFEMQFGKVAGVTDPVKKDNKQKKEKKEKKNEKSKKTKKASKQSHKKKTEEKEDEWDIEIPQHGHAFESMFHEFDSESEQEEQQQQPSSDDEAPVVVKYSEAGRSLPRLETSKREKKLFMSSKAPASVAQRLIEEKAAAEAAAAAPEEEEEDKILTQEDLKNDLELQRLLRESHILADAASQGKLSGYDISSAYDVEGRNGKMSAITGGNSPGVGGLFGQARVQTMEMRMDLLGMKKKRERAVNMKVLQSRAAELKKERRRQIDEAREAGIILPTSVLNGPESKKKNKSADRGLKIQLVGKHTKHGLSISKKEIESVSGPSRD</sequence>
<dbReference type="PANTHER" id="PTHR28096">
    <property type="entry name" value="PROTEIN FAF1"/>
    <property type="match status" value="1"/>
</dbReference>
<keyword evidence="3" id="KW-1185">Reference proteome</keyword>
<dbReference type="AlphaFoldDB" id="A0A5E8B4D3"/>
<feature type="compositionally biased region" description="Basic and acidic residues" evidence="1">
    <location>
        <begin position="181"/>
        <end position="196"/>
    </location>
</feature>
<feature type="compositionally biased region" description="Basic residues" evidence="1">
    <location>
        <begin position="141"/>
        <end position="168"/>
    </location>
</feature>
<feature type="region of interest" description="Disordered" evidence="1">
    <location>
        <begin position="397"/>
        <end position="444"/>
    </location>
</feature>
<feature type="region of interest" description="Disordered" evidence="1">
    <location>
        <begin position="26"/>
        <end position="231"/>
    </location>
</feature>
<dbReference type="GeneID" id="43579992"/>
<dbReference type="GO" id="GO:0005730">
    <property type="term" value="C:nucleolus"/>
    <property type="evidence" value="ECO:0007669"/>
    <property type="project" value="TreeGrafter"/>
</dbReference>
<accession>A0A5E8B4D3</accession>
<gene>
    <name evidence="2" type="ORF">SAPINGB_P001169</name>
</gene>